<evidence type="ECO:0000313" key="3">
    <source>
        <dbReference type="Proteomes" id="UP001232148"/>
    </source>
</evidence>
<feature type="compositionally biased region" description="Basic and acidic residues" evidence="1">
    <location>
        <begin position="132"/>
        <end position="145"/>
    </location>
</feature>
<feature type="region of interest" description="Disordered" evidence="1">
    <location>
        <begin position="124"/>
        <end position="145"/>
    </location>
</feature>
<evidence type="ECO:0000313" key="2">
    <source>
        <dbReference type="EMBL" id="KAK2024337.1"/>
    </source>
</evidence>
<dbReference type="Proteomes" id="UP001232148">
    <property type="component" value="Unassembled WGS sequence"/>
</dbReference>
<comment type="caution">
    <text evidence="2">The sequence shown here is derived from an EMBL/GenBank/DDBJ whole genome shotgun (WGS) entry which is preliminary data.</text>
</comment>
<protein>
    <submittedName>
        <fullName evidence="2">Uncharacterized protein</fullName>
    </submittedName>
</protein>
<evidence type="ECO:0000256" key="1">
    <source>
        <dbReference type="SAM" id="MobiDB-lite"/>
    </source>
</evidence>
<keyword evidence="3" id="KW-1185">Reference proteome</keyword>
<reference evidence="2" key="1">
    <citation type="submission" date="2021-06" db="EMBL/GenBank/DDBJ databases">
        <title>Comparative genomics, transcriptomics and evolutionary studies reveal genomic signatures of adaptation to plant cell wall in hemibiotrophic fungi.</title>
        <authorList>
            <consortium name="DOE Joint Genome Institute"/>
            <person name="Baroncelli R."/>
            <person name="Diaz J.F."/>
            <person name="Benocci T."/>
            <person name="Peng M."/>
            <person name="Battaglia E."/>
            <person name="Haridas S."/>
            <person name="Andreopoulos W."/>
            <person name="Labutti K."/>
            <person name="Pangilinan J."/>
            <person name="Floch G.L."/>
            <person name="Makela M.R."/>
            <person name="Henrissat B."/>
            <person name="Grigoriev I.V."/>
            <person name="Crouch J.A."/>
            <person name="De Vries R.P."/>
            <person name="Sukno S.A."/>
            <person name="Thon M.R."/>
        </authorList>
    </citation>
    <scope>NUCLEOTIDE SEQUENCE</scope>
    <source>
        <strain evidence="2">MAFF235873</strain>
    </source>
</reference>
<accession>A0AAD9HAE1</accession>
<dbReference type="AlphaFoldDB" id="A0AAD9HAE1"/>
<name>A0AAD9HAE1_9PEZI</name>
<dbReference type="EMBL" id="MU842968">
    <property type="protein sequence ID" value="KAK2024337.1"/>
    <property type="molecule type" value="Genomic_DNA"/>
</dbReference>
<proteinExistence type="predicted"/>
<sequence length="231" mass="25620">MVLFMVGTVDTGLVNLVRRANDVKGAWLFFEGVLGRWFLQIGFTSMPFRDGPSVLIQIMALRVAPEVSLPPWPYPKINRAGASPKSHQSSAIPEAQWPVNPWLGDEYKRQHICIYHGDAERSNAVGAGPPRGRIDRSPQTLHRDRQTHAENRISCPTNHGCIDSRVLPVCRITLLAGGWPIEVLYSRSAGHLSYLSVSPTASEEAPRETKEGPVCFLDPRCKNIKTHGGHQ</sequence>
<organism evidence="2 3">
    <name type="scientific">Colletotrichum zoysiae</name>
    <dbReference type="NCBI Taxonomy" id="1216348"/>
    <lineage>
        <taxon>Eukaryota</taxon>
        <taxon>Fungi</taxon>
        <taxon>Dikarya</taxon>
        <taxon>Ascomycota</taxon>
        <taxon>Pezizomycotina</taxon>
        <taxon>Sordariomycetes</taxon>
        <taxon>Hypocreomycetidae</taxon>
        <taxon>Glomerellales</taxon>
        <taxon>Glomerellaceae</taxon>
        <taxon>Colletotrichum</taxon>
        <taxon>Colletotrichum graminicola species complex</taxon>
    </lineage>
</organism>
<gene>
    <name evidence="2" type="ORF">LX32DRAFT_109354</name>
</gene>